<dbReference type="Gene3D" id="3.90.320.10">
    <property type="match status" value="1"/>
</dbReference>
<proteinExistence type="predicted"/>
<dbReference type="KEGG" id="pprf:DPRO_0971"/>
<name>A0A2C8F604_9BACT</name>
<reference evidence="3" key="1">
    <citation type="submission" date="2017-09" db="EMBL/GenBank/DDBJ databases">
        <authorList>
            <person name="Regsiter A."/>
            <person name="William W."/>
        </authorList>
    </citation>
    <scope>NUCLEOTIDE SEQUENCE [LARGE SCALE GENOMIC DNA]</scope>
    <source>
        <strain evidence="3">500-1</strain>
    </source>
</reference>
<dbReference type="InterPro" id="IPR038726">
    <property type="entry name" value="PDDEXK_AddAB-type"/>
</dbReference>
<gene>
    <name evidence="2" type="ORF">DPRO_0971</name>
</gene>
<dbReference type="InterPro" id="IPR027417">
    <property type="entry name" value="P-loop_NTPase"/>
</dbReference>
<dbReference type="SUPFAM" id="SSF52540">
    <property type="entry name" value="P-loop containing nucleoside triphosphate hydrolases"/>
    <property type="match status" value="1"/>
</dbReference>
<feature type="domain" description="PD-(D/E)XK endonuclease-like" evidence="1">
    <location>
        <begin position="677"/>
        <end position="960"/>
    </location>
</feature>
<protein>
    <recommendedName>
        <fullName evidence="1">PD-(D/E)XK endonuclease-like domain-containing protein</fullName>
    </recommendedName>
</protein>
<dbReference type="InterPro" id="IPR011604">
    <property type="entry name" value="PDDEXK-like_dom_sf"/>
</dbReference>
<evidence type="ECO:0000259" key="1">
    <source>
        <dbReference type="Pfam" id="PF12705"/>
    </source>
</evidence>
<organism evidence="2 3">
    <name type="scientific">Pseudodesulfovibrio profundus</name>
    <dbReference type="NCBI Taxonomy" id="57320"/>
    <lineage>
        <taxon>Bacteria</taxon>
        <taxon>Pseudomonadati</taxon>
        <taxon>Thermodesulfobacteriota</taxon>
        <taxon>Desulfovibrionia</taxon>
        <taxon>Desulfovibrionales</taxon>
        <taxon>Desulfovibrionaceae</taxon>
    </lineage>
</organism>
<accession>A0A2C8F604</accession>
<dbReference type="AlphaFoldDB" id="A0A2C8F604"/>
<sequence length="962" mass="110356">MNPIHLIPWQQDFISALGELLLDRPDFSQCTVVLPHNRPRLYLKEYFKNNGGFNGPVMLPRMVSISDFVTEIRRDLTDASVMNAHQLDLVELLYGIVTELRQSGKGLLARLPELNREDFLPWGIRLAKLMDDLLRQDIEPEDLTYLEGEVAPYAVGLLEQISTIHRLYILRLSEKNWTTPGLDWRYITSNINDAAEMQAGKSIIAAGFYALSGTENIFFQRLWSDGILHPILHSDPALARKETSHWAVSEHKAWLRRWRASAVIPETVVEREHQPAIRFCEGFDRHSQLAALSDDLEGSQLLTDSAVILPDEGALMPVMHHLPEADINISMGYPLARTSLARLIETILQLQENRLDDGRYYWRDIVDLIRHPYLRLLGPEDKPLRKVFHVWEAEIRIGERHISPLAYMPPYGDTVLEGVDEGTTEALRKSILDHCLMAFESVSNLETLGNALNSLAAMLHEHGHQLWLDYLVDAECLFRLTTSIIPELRSVENRTEPYSQSTLFALLRRLLSQERVSFEPEPLGGLQVMGVLETRLLHFRRLFILDAVEERLPGTDAYDPLLPDPLRKLLGLPDARERDNVSGYNFYRLLMGADEAVIYYQNGIQPGLLDSKSSRSRFVEQLLWEREQKEQRIIEPGDPLIRTMTFSVGALVNDSKAISITSTIRDQLHALLVDQGLSPSRIDRYMHCPKQFYYSDLCKVRPIKQVDEDGDRSEFGSLLHDVLREFHEPFIGRKVDFKHVDSASLLSLFDERLKSSSFYRQLALDTRMALRKTGHFRLEQYLDSLEPTTLLGLEDQLRTALFVDGKDIPINGQLDRIEERDEGVVILDYKTGGGVLPRKNMWEDMELWDRVHDFKTEENDVDLLADIAQSVQSVQLPLYMYLYLNEKNQTPHDAGLIKLAENGKSEFAFGPKWTDQERHEAIESMTPTLISCIIRHMMTTDQFSPNPGKRCEWCDFKIPCGQ</sequence>
<dbReference type="Pfam" id="PF12705">
    <property type="entry name" value="PDDEXK_1"/>
    <property type="match status" value="1"/>
</dbReference>
<dbReference type="RefSeq" id="WP_097011036.1">
    <property type="nucleotide sequence ID" value="NZ_LT907975.1"/>
</dbReference>
<evidence type="ECO:0000313" key="2">
    <source>
        <dbReference type="EMBL" id="SOB57858.1"/>
    </source>
</evidence>
<dbReference type="OrthoDB" id="9766257at2"/>
<keyword evidence="3" id="KW-1185">Reference proteome</keyword>
<evidence type="ECO:0000313" key="3">
    <source>
        <dbReference type="Proteomes" id="UP000219215"/>
    </source>
</evidence>
<dbReference type="Proteomes" id="UP000219215">
    <property type="component" value="Chromosome DPRO"/>
</dbReference>
<dbReference type="EMBL" id="LT907975">
    <property type="protein sequence ID" value="SOB57858.1"/>
    <property type="molecule type" value="Genomic_DNA"/>
</dbReference>